<name>A0ACB0IXN7_TRIPR</name>
<protein>
    <submittedName>
        <fullName evidence="1">Uncharacterized protein</fullName>
    </submittedName>
</protein>
<reference evidence="1" key="1">
    <citation type="submission" date="2023-10" db="EMBL/GenBank/DDBJ databases">
        <authorList>
            <person name="Rodriguez Cubillos JULIANA M."/>
            <person name="De Vega J."/>
        </authorList>
    </citation>
    <scope>NUCLEOTIDE SEQUENCE</scope>
</reference>
<evidence type="ECO:0000313" key="1">
    <source>
        <dbReference type="EMBL" id="CAJ2636564.1"/>
    </source>
</evidence>
<evidence type="ECO:0000313" key="2">
    <source>
        <dbReference type="Proteomes" id="UP001177021"/>
    </source>
</evidence>
<sequence length="378" mass="42726">MRMDSLSLRIHRLTNTLISSKNSLELFIDPLDLTIFKVEYDHDSVDEMIYKILGIKVELREDIRMSNWSQECLTDHQVAYACVQTHCACLAGFKFRAWSLGFDHRENVSLPPENSSIAYQEEVYTVLFDPPSFLMVHSIFYHLWKKSKMKKKFLPLPPLRTSIYIQESSCNSISEAEDEISSSSTCVLESIISDSSFNFSFGNFNSESVPIKLIKAVKPQIEGCAIKIGEIACSLASFNISKTSQSMNTTMKVKEFEKKKPIVKLSTPSTFVEYSSKLIKKSMEIIHEVDSFCNKIRSITSCVSHALEDTDRFNLNLVLLYMCSLLHHVNNTILTVETVFDPGGGVEPLSVATFGGTITLISSQMFDFSFDVESQLQT</sequence>
<proteinExistence type="predicted"/>
<accession>A0ACB0IXN7</accession>
<comment type="caution">
    <text evidence="1">The sequence shown here is derived from an EMBL/GenBank/DDBJ whole genome shotgun (WGS) entry which is preliminary data.</text>
</comment>
<gene>
    <name evidence="1" type="ORF">MILVUS5_LOCUS7041</name>
</gene>
<dbReference type="EMBL" id="CASHSV030000013">
    <property type="protein sequence ID" value="CAJ2636564.1"/>
    <property type="molecule type" value="Genomic_DNA"/>
</dbReference>
<dbReference type="Proteomes" id="UP001177021">
    <property type="component" value="Unassembled WGS sequence"/>
</dbReference>
<organism evidence="1 2">
    <name type="scientific">Trifolium pratense</name>
    <name type="common">Red clover</name>
    <dbReference type="NCBI Taxonomy" id="57577"/>
    <lineage>
        <taxon>Eukaryota</taxon>
        <taxon>Viridiplantae</taxon>
        <taxon>Streptophyta</taxon>
        <taxon>Embryophyta</taxon>
        <taxon>Tracheophyta</taxon>
        <taxon>Spermatophyta</taxon>
        <taxon>Magnoliopsida</taxon>
        <taxon>eudicotyledons</taxon>
        <taxon>Gunneridae</taxon>
        <taxon>Pentapetalae</taxon>
        <taxon>rosids</taxon>
        <taxon>fabids</taxon>
        <taxon>Fabales</taxon>
        <taxon>Fabaceae</taxon>
        <taxon>Papilionoideae</taxon>
        <taxon>50 kb inversion clade</taxon>
        <taxon>NPAAA clade</taxon>
        <taxon>Hologalegina</taxon>
        <taxon>IRL clade</taxon>
        <taxon>Trifolieae</taxon>
        <taxon>Trifolium</taxon>
    </lineage>
</organism>
<keyword evidence="2" id="KW-1185">Reference proteome</keyword>